<feature type="transmembrane region" description="Helical" evidence="7">
    <location>
        <begin position="94"/>
        <end position="114"/>
    </location>
</feature>
<feature type="transmembrane region" description="Helical" evidence="7">
    <location>
        <begin position="281"/>
        <end position="305"/>
    </location>
</feature>
<evidence type="ECO:0000259" key="8">
    <source>
        <dbReference type="PROSITE" id="PS50928"/>
    </source>
</evidence>
<dbReference type="InterPro" id="IPR035277">
    <property type="entry name" value="MalF_N"/>
</dbReference>
<dbReference type="SUPFAM" id="SSF160964">
    <property type="entry name" value="MalF N-terminal region-like"/>
    <property type="match status" value="1"/>
</dbReference>
<evidence type="ECO:0000256" key="7">
    <source>
        <dbReference type="RuleBase" id="RU363032"/>
    </source>
</evidence>
<dbReference type="Proteomes" id="UP001056756">
    <property type="component" value="Chromosome"/>
</dbReference>
<proteinExistence type="inferred from homology"/>
<feature type="transmembrane region" description="Helical" evidence="7">
    <location>
        <begin position="126"/>
        <end position="146"/>
    </location>
</feature>
<organism evidence="9 10">
    <name type="scientific">Candidatus Pristimantibacillus lignocellulolyticus</name>
    <dbReference type="NCBI Taxonomy" id="2994561"/>
    <lineage>
        <taxon>Bacteria</taxon>
        <taxon>Bacillati</taxon>
        <taxon>Bacillota</taxon>
        <taxon>Bacilli</taxon>
        <taxon>Bacillales</taxon>
        <taxon>Paenibacillaceae</taxon>
        <taxon>Candidatus Pristimantibacillus</taxon>
    </lineage>
</organism>
<evidence type="ECO:0000313" key="9">
    <source>
        <dbReference type="EMBL" id="URN94215.1"/>
    </source>
</evidence>
<feature type="domain" description="ABC transmembrane type-1" evidence="8">
    <location>
        <begin position="89"/>
        <end position="302"/>
    </location>
</feature>
<keyword evidence="2 7" id="KW-0813">Transport</keyword>
<keyword evidence="4 7" id="KW-0812">Transmembrane</keyword>
<evidence type="ECO:0000256" key="1">
    <source>
        <dbReference type="ARBA" id="ARBA00004651"/>
    </source>
</evidence>
<sequence>MARTSAASSYIPTENNVKPVKKMNKKLRMSFISYLFMAPALILVSIFVIYPIVYSIPLAFTDYSAIGDTHYVGFDNFNRAFQDEEFWIAMKNSALFVACVPVLQFLSILLAVVVNTKLKGIVFFRVMYYIPVITSMIAISIMWSFIFNQDGIINSLLLDMGIINSPIYFLADTKYALFSLMFVTIWQGLGYYMMLYLAGLQSIPAELLESAMIDGANKRVAFFKITLPMLQPYIWFCTLFSVLSALGVFDVVFAMTKGGPDGSTMVMNLYTYKKAFSSFEFGYSAAAGLVMSVITTLFSLLIFIYGRKGGSDNG</sequence>
<dbReference type="InterPro" id="IPR000515">
    <property type="entry name" value="MetI-like"/>
</dbReference>
<evidence type="ECO:0000256" key="5">
    <source>
        <dbReference type="ARBA" id="ARBA00022989"/>
    </source>
</evidence>
<dbReference type="InterPro" id="IPR035906">
    <property type="entry name" value="MetI-like_sf"/>
</dbReference>
<accession>A0A9J6ZDW0</accession>
<dbReference type="GO" id="GO:0005886">
    <property type="term" value="C:plasma membrane"/>
    <property type="evidence" value="ECO:0007669"/>
    <property type="project" value="UniProtKB-SubCell"/>
</dbReference>
<dbReference type="EMBL" id="CP097899">
    <property type="protein sequence ID" value="URN94215.1"/>
    <property type="molecule type" value="Genomic_DNA"/>
</dbReference>
<dbReference type="CDD" id="cd06261">
    <property type="entry name" value="TM_PBP2"/>
    <property type="match status" value="1"/>
</dbReference>
<keyword evidence="3" id="KW-1003">Cell membrane</keyword>
<reference evidence="9" key="1">
    <citation type="submission" date="2022-05" db="EMBL/GenBank/DDBJ databases">
        <title>Novel bacterial taxa in a minimal lignocellulolytic consortium and its capacity to transform plastics disclosed by genome-resolved metagenomics.</title>
        <authorList>
            <person name="Rodriguez C.A.D."/>
            <person name="Diaz-Garcia L."/>
            <person name="Herrera K."/>
            <person name="Tarazona N.A."/>
            <person name="Sproer C."/>
            <person name="Overmann J."/>
            <person name="Jimenez D.J."/>
        </authorList>
    </citation>
    <scope>NUCLEOTIDE SEQUENCE</scope>
    <source>
        <strain evidence="9">MAG5</strain>
    </source>
</reference>
<comment type="subcellular location">
    <subcellularLocation>
        <location evidence="1 7">Cell membrane</location>
        <topology evidence="1 7">Multi-pass membrane protein</topology>
    </subcellularLocation>
</comment>
<evidence type="ECO:0000256" key="6">
    <source>
        <dbReference type="ARBA" id="ARBA00023136"/>
    </source>
</evidence>
<keyword evidence="5 7" id="KW-1133">Transmembrane helix</keyword>
<feature type="transmembrane region" description="Helical" evidence="7">
    <location>
        <begin position="177"/>
        <end position="198"/>
    </location>
</feature>
<dbReference type="Gene3D" id="1.10.3720.10">
    <property type="entry name" value="MetI-like"/>
    <property type="match status" value="1"/>
</dbReference>
<evidence type="ECO:0000256" key="3">
    <source>
        <dbReference type="ARBA" id="ARBA00022475"/>
    </source>
</evidence>
<keyword evidence="6 7" id="KW-0472">Membrane</keyword>
<dbReference type="KEGG" id="plig:NAG76_20710"/>
<feature type="transmembrane region" description="Helical" evidence="7">
    <location>
        <begin position="233"/>
        <end position="255"/>
    </location>
</feature>
<dbReference type="SUPFAM" id="SSF161098">
    <property type="entry name" value="MetI-like"/>
    <property type="match status" value="1"/>
</dbReference>
<dbReference type="Pfam" id="PF00528">
    <property type="entry name" value="BPD_transp_1"/>
    <property type="match status" value="1"/>
</dbReference>
<dbReference type="InterPro" id="IPR051393">
    <property type="entry name" value="ABC_transporter_permease"/>
</dbReference>
<comment type="similarity">
    <text evidence="7">Belongs to the binding-protein-dependent transport system permease family.</text>
</comment>
<gene>
    <name evidence="9" type="ORF">NAG76_20710</name>
</gene>
<dbReference type="AlphaFoldDB" id="A0A9J6ZDW0"/>
<protein>
    <submittedName>
        <fullName evidence="9">Sugar ABC transporter permease</fullName>
    </submittedName>
</protein>
<dbReference type="Gene3D" id="1.20.58.370">
    <property type="entry name" value="MalF N-terminal region-like"/>
    <property type="match status" value="1"/>
</dbReference>
<dbReference type="PANTHER" id="PTHR30193:SF44">
    <property type="entry name" value="LACTOSE TRANSPORT SYSTEM PERMEASE PROTEIN LACF"/>
    <property type="match status" value="1"/>
</dbReference>
<evidence type="ECO:0000256" key="4">
    <source>
        <dbReference type="ARBA" id="ARBA00022692"/>
    </source>
</evidence>
<evidence type="ECO:0000256" key="2">
    <source>
        <dbReference type="ARBA" id="ARBA00022448"/>
    </source>
</evidence>
<dbReference type="GO" id="GO:0055085">
    <property type="term" value="P:transmembrane transport"/>
    <property type="evidence" value="ECO:0007669"/>
    <property type="project" value="InterPro"/>
</dbReference>
<dbReference type="PANTHER" id="PTHR30193">
    <property type="entry name" value="ABC TRANSPORTER PERMEASE PROTEIN"/>
    <property type="match status" value="1"/>
</dbReference>
<feature type="transmembrane region" description="Helical" evidence="7">
    <location>
        <begin position="31"/>
        <end position="53"/>
    </location>
</feature>
<evidence type="ECO:0000313" key="10">
    <source>
        <dbReference type="Proteomes" id="UP001056756"/>
    </source>
</evidence>
<dbReference type="PROSITE" id="PS50928">
    <property type="entry name" value="ABC_TM1"/>
    <property type="match status" value="1"/>
</dbReference>
<name>A0A9J6ZDW0_9BACL</name>